<protein>
    <recommendedName>
        <fullName evidence="2">DUF3800 domain-containing protein</fullName>
    </recommendedName>
</protein>
<comment type="caution">
    <text evidence="1">The sequence shown here is derived from an EMBL/GenBank/DDBJ whole genome shotgun (WGS) entry which is preliminary data.</text>
</comment>
<organism evidence="1">
    <name type="scientific">marine sediment metagenome</name>
    <dbReference type="NCBI Taxonomy" id="412755"/>
    <lineage>
        <taxon>unclassified sequences</taxon>
        <taxon>metagenomes</taxon>
        <taxon>ecological metagenomes</taxon>
    </lineage>
</organism>
<dbReference type="InterPro" id="IPR024524">
    <property type="entry name" value="DUF3800"/>
</dbReference>
<dbReference type="EMBL" id="BARV01026042">
    <property type="protein sequence ID" value="GAI36440.1"/>
    <property type="molecule type" value="Genomic_DNA"/>
</dbReference>
<feature type="non-terminal residue" evidence="1">
    <location>
        <position position="85"/>
    </location>
</feature>
<reference evidence="1" key="1">
    <citation type="journal article" date="2014" name="Front. Microbiol.">
        <title>High frequency of phylogenetically diverse reductive dehalogenase-homologous genes in deep subseafloor sedimentary metagenomes.</title>
        <authorList>
            <person name="Kawai M."/>
            <person name="Futagami T."/>
            <person name="Toyoda A."/>
            <person name="Takaki Y."/>
            <person name="Nishi S."/>
            <person name="Hori S."/>
            <person name="Arai W."/>
            <person name="Tsubouchi T."/>
            <person name="Morono Y."/>
            <person name="Uchiyama I."/>
            <person name="Ito T."/>
            <person name="Fujiyama A."/>
            <person name="Inagaki F."/>
            <person name="Takami H."/>
        </authorList>
    </citation>
    <scope>NUCLEOTIDE SEQUENCE</scope>
    <source>
        <strain evidence="1">Expedition CK06-06</strain>
    </source>
</reference>
<dbReference type="AlphaFoldDB" id="X1PBP6"/>
<evidence type="ECO:0008006" key="2">
    <source>
        <dbReference type="Google" id="ProtNLM"/>
    </source>
</evidence>
<name>X1PBP6_9ZZZZ</name>
<dbReference type="Pfam" id="PF12686">
    <property type="entry name" value="DUF3800"/>
    <property type="match status" value="1"/>
</dbReference>
<accession>X1PBP6</accession>
<evidence type="ECO:0000313" key="1">
    <source>
        <dbReference type="EMBL" id="GAI36440.1"/>
    </source>
</evidence>
<sequence length="85" mass="10097">MSQVFNVYCDESCHLENDRQKGMVLGAVWCPLEKTRDISKNIHGIKTRNGLNPKFEIKWAKVSPAKIEFYRDLIKYFFLHLIYFI</sequence>
<gene>
    <name evidence="1" type="ORF">S06H3_42157</name>
</gene>
<proteinExistence type="predicted"/>